<reference evidence="26" key="2">
    <citation type="submission" date="2020-09" db="EMBL/GenBank/DDBJ databases">
        <authorList>
            <person name="Sun Q."/>
            <person name="Ohkuma M."/>
        </authorList>
    </citation>
    <scope>NUCLEOTIDE SEQUENCE</scope>
    <source>
        <strain evidence="26">JCM 4646</strain>
    </source>
</reference>
<evidence type="ECO:0000256" key="14">
    <source>
        <dbReference type="ARBA" id="ARBA00022989"/>
    </source>
</evidence>
<dbReference type="SUPFAM" id="SSF103190">
    <property type="entry name" value="Sensory domain-like"/>
    <property type="match status" value="1"/>
</dbReference>
<dbReference type="Pfam" id="PF01590">
    <property type="entry name" value="GAF"/>
    <property type="match status" value="1"/>
</dbReference>
<reference evidence="26" key="1">
    <citation type="journal article" date="2014" name="Int. J. Syst. Evol. Microbiol.">
        <title>Complete genome sequence of Corynebacterium casei LMG S-19264T (=DSM 44701T), isolated from a smear-ripened cheese.</title>
        <authorList>
            <consortium name="US DOE Joint Genome Institute (JGI-PGF)"/>
            <person name="Walter F."/>
            <person name="Albersmeier A."/>
            <person name="Kalinowski J."/>
            <person name="Ruckert C."/>
        </authorList>
    </citation>
    <scope>NUCLEOTIDE SEQUENCE</scope>
    <source>
        <strain evidence="26">JCM 4646</strain>
    </source>
</reference>
<evidence type="ECO:0000256" key="21">
    <source>
        <dbReference type="SAM" id="MobiDB-lite"/>
    </source>
</evidence>
<evidence type="ECO:0000256" key="3">
    <source>
        <dbReference type="ARBA" id="ARBA00022475"/>
    </source>
</evidence>
<evidence type="ECO:0000256" key="1">
    <source>
        <dbReference type="ARBA" id="ARBA00004651"/>
    </source>
</evidence>
<accession>A0A919FJH2</accession>
<dbReference type="InterPro" id="IPR036457">
    <property type="entry name" value="PPM-type-like_dom_sf"/>
</dbReference>
<dbReference type="SMART" id="SM00091">
    <property type="entry name" value="PAS"/>
    <property type="match status" value="1"/>
</dbReference>
<dbReference type="InterPro" id="IPR052016">
    <property type="entry name" value="Bact_Sigma-Reg"/>
</dbReference>
<dbReference type="Gene3D" id="3.60.40.10">
    <property type="entry name" value="PPM-type phosphatase domain"/>
    <property type="match status" value="1"/>
</dbReference>
<evidence type="ECO:0000256" key="8">
    <source>
        <dbReference type="ARBA" id="ARBA00022741"/>
    </source>
</evidence>
<dbReference type="GO" id="GO:0046872">
    <property type="term" value="F:metal ion binding"/>
    <property type="evidence" value="ECO:0007669"/>
    <property type="project" value="UniProtKB-KW"/>
</dbReference>
<sequence length="950" mass="100946">MSQYSGTLRSWLTRRSGKAGTVDPPPPETGDTPQPAGSTAVAAPGAPRPRARQTPRSFAREVFLLQLMLVILLVAAALVAVVVQTRRDTMADARHRSLAAAESFAHAPGLVAALNGPDPSATLQPLAEETRKAAGVDALIVYRLDGITLTHSDVSQLGKHVIGPYAQAAEGQAFTRTFNGALGPSVISAAPVKDASGQVVGIVSAPVTVETVQKTVNRQLPVFLVSAGAAVALAAVGAGLVSRRLSRQTHGLGPAEMTRMYEHHDAVLHAVREGVLITGADGRLLLANDEARRLLDLPADAEGRPVDSLGLEPGTAELLASDRIATDEVHLAADRLLSLNKRSTTPFGVHRTSVVTLRDTTELRTLSGRAEVARGRLRLLYDAGMRIGSTLDVSRTAEELAQSAVPGFADVVTVELQDLVLRGEEPSGASTELRRTAVAGLAEDHPLYPVGQLIHFVPGTPVATSVADGRSVLEPDLARSPGWQGQDRARAQEILDYGIHSLAVVPLQARGVVLGLVNFWRAGDSPPFDREDLSIAEELAGRAAVSIDNARRYTREHATAVTLQRSLMPRGVPAQESLDVAHRYLPAQAGVGGDWFDVIPLPGARVALVVGDVVGHGLHAAATMGRLRVAIHNFSTLDLPPDELLSHLDELVARIDLQDEDTEEPEDGAQPAITGATCLYVVYDAVSGLVTAATAGHPPPALAHPDGTVTFLRPPVSPPLGLNAGMPVETAEATLPEGSRLVLYTDGLLHNRTRDLDAALEALRQAAGGPDRRPEQVCAEVMESMLPTRPDDDVALLVAQTRLLAPDRVAAWDVEPDPAAVGPVRNACARKLAEWGLDDISFGTELILSELITNAVRYGKVPIRVRLLLTETLVCEVSDGSSTAPHIRRAKDTDEGGRGLFLVARYAERWGTRYSTRGKTIWASQSLDSGSPDDEALGDMFSGEWDDLEL</sequence>
<dbReference type="PANTHER" id="PTHR43156:SF2">
    <property type="entry name" value="STAGE II SPORULATION PROTEIN E"/>
    <property type="match status" value="1"/>
</dbReference>
<proteinExistence type="predicted"/>
<comment type="subcellular location">
    <subcellularLocation>
        <location evidence="1">Cell membrane</location>
        <topology evidence="1">Multi-pass membrane protein</topology>
    </subcellularLocation>
</comment>
<dbReference type="Proteomes" id="UP000617734">
    <property type="component" value="Unassembled WGS sequence"/>
</dbReference>
<dbReference type="InterPro" id="IPR029016">
    <property type="entry name" value="GAF-like_dom_sf"/>
</dbReference>
<dbReference type="FunFam" id="3.30.565.10:FF:000028">
    <property type="entry name" value="PAS sensor protein"/>
    <property type="match status" value="1"/>
</dbReference>
<dbReference type="AlphaFoldDB" id="A0A919FJH2"/>
<keyword evidence="13" id="KW-0904">Protein phosphatase</keyword>
<evidence type="ECO:0000256" key="18">
    <source>
        <dbReference type="ARBA" id="ARBA00056274"/>
    </source>
</evidence>
<organism evidence="26 27">
    <name type="scientific">Kitasatospora indigofera</name>
    <dbReference type="NCBI Taxonomy" id="67307"/>
    <lineage>
        <taxon>Bacteria</taxon>
        <taxon>Bacillati</taxon>
        <taxon>Actinomycetota</taxon>
        <taxon>Actinomycetes</taxon>
        <taxon>Kitasatosporales</taxon>
        <taxon>Streptomycetaceae</taxon>
        <taxon>Kitasatospora</taxon>
    </lineage>
</organism>
<keyword evidence="8" id="KW-0547">Nucleotide-binding</keyword>
<evidence type="ECO:0000259" key="23">
    <source>
        <dbReference type="SMART" id="SM00065"/>
    </source>
</evidence>
<dbReference type="EC" id="3.1.3.16" evidence="2"/>
<evidence type="ECO:0000259" key="25">
    <source>
        <dbReference type="SMART" id="SM00331"/>
    </source>
</evidence>
<evidence type="ECO:0000256" key="4">
    <source>
        <dbReference type="ARBA" id="ARBA00022553"/>
    </source>
</evidence>
<keyword evidence="11" id="KW-0067">ATP-binding</keyword>
<dbReference type="Gene3D" id="3.30.450.40">
    <property type="match status" value="1"/>
</dbReference>
<feature type="domain" description="GAF" evidence="23">
    <location>
        <begin position="388"/>
        <end position="557"/>
    </location>
</feature>
<evidence type="ECO:0000256" key="9">
    <source>
        <dbReference type="ARBA" id="ARBA00022777"/>
    </source>
</evidence>
<dbReference type="InterPro" id="IPR029151">
    <property type="entry name" value="Sensor-like_sf"/>
</dbReference>
<dbReference type="InterPro" id="IPR003594">
    <property type="entry name" value="HATPase_dom"/>
</dbReference>
<keyword evidence="3" id="KW-1003">Cell membrane</keyword>
<keyword evidence="12" id="KW-0460">Magnesium</keyword>
<evidence type="ECO:0000256" key="16">
    <source>
        <dbReference type="ARBA" id="ARBA00023211"/>
    </source>
</evidence>
<dbReference type="GO" id="GO:0005524">
    <property type="term" value="F:ATP binding"/>
    <property type="evidence" value="ECO:0007669"/>
    <property type="project" value="UniProtKB-KW"/>
</dbReference>
<dbReference type="Pfam" id="PF17203">
    <property type="entry name" value="sCache_3_2"/>
    <property type="match status" value="1"/>
</dbReference>
<feature type="transmembrane region" description="Helical" evidence="22">
    <location>
        <begin position="63"/>
        <end position="83"/>
    </location>
</feature>
<keyword evidence="4" id="KW-0597">Phosphoprotein</keyword>
<keyword evidence="7" id="KW-0479">Metal-binding</keyword>
<dbReference type="InterPro" id="IPR036890">
    <property type="entry name" value="HATPase_C_sf"/>
</dbReference>
<feature type="region of interest" description="Disordered" evidence="21">
    <location>
        <begin position="1"/>
        <end position="53"/>
    </location>
</feature>
<dbReference type="SUPFAM" id="SSF55874">
    <property type="entry name" value="ATPase domain of HSP90 chaperone/DNA topoisomerase II/histidine kinase"/>
    <property type="match status" value="1"/>
</dbReference>
<dbReference type="EMBL" id="BNBO01000007">
    <property type="protein sequence ID" value="GHH66492.1"/>
    <property type="molecule type" value="Genomic_DNA"/>
</dbReference>
<dbReference type="CDD" id="cd16936">
    <property type="entry name" value="HATPase_RsbW-like"/>
    <property type="match status" value="1"/>
</dbReference>
<protein>
    <recommendedName>
        <fullName evidence="2">protein-serine/threonine phosphatase</fullName>
        <ecNumber evidence="2">3.1.3.16</ecNumber>
    </recommendedName>
    <alternativeName>
        <fullName evidence="20">Protein-serine/threonine phosphatase</fullName>
    </alternativeName>
    <alternativeName>
        <fullName evidence="19">Serine/threonine-protein kinase</fullName>
    </alternativeName>
</protein>
<dbReference type="Pfam" id="PF07228">
    <property type="entry name" value="SpoIIE"/>
    <property type="match status" value="1"/>
</dbReference>
<dbReference type="PANTHER" id="PTHR43156">
    <property type="entry name" value="STAGE II SPORULATION PROTEIN E-RELATED"/>
    <property type="match status" value="1"/>
</dbReference>
<evidence type="ECO:0000256" key="22">
    <source>
        <dbReference type="SAM" id="Phobius"/>
    </source>
</evidence>
<comment type="caution">
    <text evidence="26">The sequence shown here is derived from an EMBL/GenBank/DDBJ whole genome shotgun (WGS) entry which is preliminary data.</text>
</comment>
<evidence type="ECO:0000256" key="12">
    <source>
        <dbReference type="ARBA" id="ARBA00022842"/>
    </source>
</evidence>
<evidence type="ECO:0000256" key="6">
    <source>
        <dbReference type="ARBA" id="ARBA00022692"/>
    </source>
</evidence>
<evidence type="ECO:0000256" key="15">
    <source>
        <dbReference type="ARBA" id="ARBA00023136"/>
    </source>
</evidence>
<dbReference type="SMART" id="SM00065">
    <property type="entry name" value="GAF"/>
    <property type="match status" value="1"/>
</dbReference>
<dbReference type="SUPFAM" id="SSF81606">
    <property type="entry name" value="PP2C-like"/>
    <property type="match status" value="1"/>
</dbReference>
<evidence type="ECO:0000313" key="27">
    <source>
        <dbReference type="Proteomes" id="UP000617734"/>
    </source>
</evidence>
<evidence type="ECO:0000256" key="19">
    <source>
        <dbReference type="ARBA" id="ARBA00075117"/>
    </source>
</evidence>
<name>A0A919FJH2_9ACTN</name>
<gene>
    <name evidence="26" type="ORF">GCM10018781_20510</name>
</gene>
<keyword evidence="16" id="KW-0464">Manganese</keyword>
<keyword evidence="14 22" id="KW-1133">Transmembrane helix</keyword>
<dbReference type="GO" id="GO:0016301">
    <property type="term" value="F:kinase activity"/>
    <property type="evidence" value="ECO:0007669"/>
    <property type="project" value="UniProtKB-KW"/>
</dbReference>
<evidence type="ECO:0000256" key="2">
    <source>
        <dbReference type="ARBA" id="ARBA00013081"/>
    </source>
</evidence>
<comment type="function">
    <text evidence="18">Primarily acts as an independent SigF regulator that is sensitive to the osmosensory signal, mediating the cross talk of PknD with the SigF regulon. Possesses both phosphatase and kinase activities. The kinase domain functions as a classic anti-sigma factor-like kinase to phosphorylate the anti-anti-sigma factor domain at the canonical regulatory site, and the phosphatase domain antagonizes this activity.</text>
</comment>
<dbReference type="InterPro" id="IPR003018">
    <property type="entry name" value="GAF"/>
</dbReference>
<evidence type="ECO:0000313" key="26">
    <source>
        <dbReference type="EMBL" id="GHH66492.1"/>
    </source>
</evidence>
<evidence type="ECO:0000256" key="17">
    <source>
        <dbReference type="ARBA" id="ARBA00047761"/>
    </source>
</evidence>
<evidence type="ECO:0000256" key="10">
    <source>
        <dbReference type="ARBA" id="ARBA00022801"/>
    </source>
</evidence>
<dbReference type="InterPro" id="IPR001932">
    <property type="entry name" value="PPM-type_phosphatase-like_dom"/>
</dbReference>
<evidence type="ECO:0000256" key="7">
    <source>
        <dbReference type="ARBA" id="ARBA00022723"/>
    </source>
</evidence>
<evidence type="ECO:0000259" key="24">
    <source>
        <dbReference type="SMART" id="SM00091"/>
    </source>
</evidence>
<dbReference type="GO" id="GO:0005886">
    <property type="term" value="C:plasma membrane"/>
    <property type="evidence" value="ECO:0007669"/>
    <property type="project" value="UniProtKB-SubCell"/>
</dbReference>
<dbReference type="InterPro" id="IPR033463">
    <property type="entry name" value="sCache_3"/>
</dbReference>
<feature type="compositionally biased region" description="Polar residues" evidence="21">
    <location>
        <begin position="1"/>
        <end position="10"/>
    </location>
</feature>
<keyword evidence="6 22" id="KW-0812">Transmembrane</keyword>
<evidence type="ECO:0000256" key="5">
    <source>
        <dbReference type="ARBA" id="ARBA00022679"/>
    </source>
</evidence>
<keyword evidence="5" id="KW-0808">Transferase</keyword>
<dbReference type="SMART" id="SM00331">
    <property type="entry name" value="PP2C_SIG"/>
    <property type="match status" value="1"/>
</dbReference>
<evidence type="ECO:0000256" key="13">
    <source>
        <dbReference type="ARBA" id="ARBA00022912"/>
    </source>
</evidence>
<evidence type="ECO:0000256" key="11">
    <source>
        <dbReference type="ARBA" id="ARBA00022840"/>
    </source>
</evidence>
<dbReference type="Gene3D" id="3.30.565.10">
    <property type="entry name" value="Histidine kinase-like ATPase, C-terminal domain"/>
    <property type="match status" value="1"/>
</dbReference>
<keyword evidence="9 26" id="KW-0418">Kinase</keyword>
<dbReference type="FunFam" id="3.30.450.40:FF:000035">
    <property type="entry name" value="PAS sensor protein"/>
    <property type="match status" value="1"/>
</dbReference>
<dbReference type="Gene3D" id="3.30.450.20">
    <property type="entry name" value="PAS domain"/>
    <property type="match status" value="2"/>
</dbReference>
<dbReference type="GO" id="GO:0004722">
    <property type="term" value="F:protein serine/threonine phosphatase activity"/>
    <property type="evidence" value="ECO:0007669"/>
    <property type="project" value="UniProtKB-EC"/>
</dbReference>
<dbReference type="Pfam" id="PF13581">
    <property type="entry name" value="HATPase_c_2"/>
    <property type="match status" value="1"/>
</dbReference>
<feature type="domain" description="PPM-type phosphatase" evidence="25">
    <location>
        <begin position="575"/>
        <end position="801"/>
    </location>
</feature>
<keyword evidence="15 22" id="KW-0472">Membrane</keyword>
<dbReference type="InterPro" id="IPR000014">
    <property type="entry name" value="PAS"/>
</dbReference>
<feature type="transmembrane region" description="Helical" evidence="22">
    <location>
        <begin position="222"/>
        <end position="241"/>
    </location>
</feature>
<keyword evidence="27" id="KW-1185">Reference proteome</keyword>
<keyword evidence="10" id="KW-0378">Hydrolase</keyword>
<dbReference type="SUPFAM" id="SSF55781">
    <property type="entry name" value="GAF domain-like"/>
    <property type="match status" value="1"/>
</dbReference>
<dbReference type="FunFam" id="3.60.40.10:FF:000005">
    <property type="entry name" value="Serine/threonine protein phosphatase"/>
    <property type="match status" value="1"/>
</dbReference>
<feature type="domain" description="PAS" evidence="24">
    <location>
        <begin position="262"/>
        <end position="327"/>
    </location>
</feature>
<evidence type="ECO:0000256" key="20">
    <source>
        <dbReference type="ARBA" id="ARBA00081350"/>
    </source>
</evidence>
<comment type="catalytic activity">
    <reaction evidence="17">
        <text>O-phospho-L-seryl-[protein] + H2O = L-seryl-[protein] + phosphate</text>
        <dbReference type="Rhea" id="RHEA:20629"/>
        <dbReference type="Rhea" id="RHEA-COMP:9863"/>
        <dbReference type="Rhea" id="RHEA-COMP:11604"/>
        <dbReference type="ChEBI" id="CHEBI:15377"/>
        <dbReference type="ChEBI" id="CHEBI:29999"/>
        <dbReference type="ChEBI" id="CHEBI:43474"/>
        <dbReference type="ChEBI" id="CHEBI:83421"/>
        <dbReference type="EC" id="3.1.3.16"/>
    </reaction>
</comment>